<evidence type="ECO:0000259" key="1">
    <source>
        <dbReference type="Pfam" id="PF07475"/>
    </source>
</evidence>
<sequence>MTAHRNWPPQSLPVTIHASAVSVGGQGLLLHGPAGSGKSSFALQMMAFGAALISDDLVTLDAQGGGIMLKRPETAPDDCGIEARGLGILRADWTDAAPLSLIVDMGTGETARLPEPQYLQLASTRIRVLNKVDNPAFPAMVLQYFRQPER</sequence>
<protein>
    <submittedName>
        <fullName evidence="2">Serine kinase</fullName>
    </submittedName>
</protein>
<dbReference type="AlphaFoldDB" id="A0A4S4N7A9"/>
<proteinExistence type="predicted"/>
<accession>A0A4S4N7A9</accession>
<keyword evidence="2" id="KW-0808">Transferase</keyword>
<keyword evidence="2" id="KW-0418">Kinase</keyword>
<dbReference type="SUPFAM" id="SSF53795">
    <property type="entry name" value="PEP carboxykinase-like"/>
    <property type="match status" value="1"/>
</dbReference>
<reference evidence="2 3" key="1">
    <citation type="submission" date="2019-04" db="EMBL/GenBank/DDBJ databases">
        <title>Shimia ponticola sp. nov., isolated from seawater.</title>
        <authorList>
            <person name="Kim Y.-O."/>
            <person name="Yoon J.-H."/>
        </authorList>
    </citation>
    <scope>NUCLEOTIDE SEQUENCE [LARGE SCALE GENOMIC DNA]</scope>
    <source>
        <strain evidence="2 3">MYP11</strain>
    </source>
</reference>
<dbReference type="Pfam" id="PF07475">
    <property type="entry name" value="Hpr_kinase_C"/>
    <property type="match status" value="1"/>
</dbReference>
<evidence type="ECO:0000313" key="3">
    <source>
        <dbReference type="Proteomes" id="UP000306602"/>
    </source>
</evidence>
<dbReference type="InterPro" id="IPR027417">
    <property type="entry name" value="P-loop_NTPase"/>
</dbReference>
<dbReference type="GO" id="GO:0000155">
    <property type="term" value="F:phosphorelay sensor kinase activity"/>
    <property type="evidence" value="ECO:0007669"/>
    <property type="project" value="InterPro"/>
</dbReference>
<dbReference type="InterPro" id="IPR011104">
    <property type="entry name" value="Hpr_kin/Pase_C"/>
</dbReference>
<dbReference type="Proteomes" id="UP000306602">
    <property type="component" value="Unassembled WGS sequence"/>
</dbReference>
<dbReference type="EMBL" id="SRKY01000004">
    <property type="protein sequence ID" value="THH35036.1"/>
    <property type="molecule type" value="Genomic_DNA"/>
</dbReference>
<organism evidence="2 3">
    <name type="scientific">Aliishimia ponticola</name>
    <dbReference type="NCBI Taxonomy" id="2499833"/>
    <lineage>
        <taxon>Bacteria</taxon>
        <taxon>Pseudomonadati</taxon>
        <taxon>Pseudomonadota</taxon>
        <taxon>Alphaproteobacteria</taxon>
        <taxon>Rhodobacterales</taxon>
        <taxon>Paracoccaceae</taxon>
        <taxon>Aliishimia</taxon>
    </lineage>
</organism>
<gene>
    <name evidence="2" type="ORF">E4Z66_14480</name>
</gene>
<dbReference type="RefSeq" id="WP_136463769.1">
    <property type="nucleotide sequence ID" value="NZ_SRKY01000004.1"/>
</dbReference>
<feature type="domain" description="HPr kinase/phosphorylase C-terminal" evidence="1">
    <location>
        <begin position="15"/>
        <end position="90"/>
    </location>
</feature>
<dbReference type="OrthoDB" id="8326226at2"/>
<dbReference type="Gene3D" id="3.40.50.300">
    <property type="entry name" value="P-loop containing nucleotide triphosphate hydrolases"/>
    <property type="match status" value="1"/>
</dbReference>
<evidence type="ECO:0000313" key="2">
    <source>
        <dbReference type="EMBL" id="THH35036.1"/>
    </source>
</evidence>
<dbReference type="GO" id="GO:0006109">
    <property type="term" value="P:regulation of carbohydrate metabolic process"/>
    <property type="evidence" value="ECO:0007669"/>
    <property type="project" value="InterPro"/>
</dbReference>
<keyword evidence="3" id="KW-1185">Reference proteome</keyword>
<name>A0A4S4N7A9_9RHOB</name>
<dbReference type="GO" id="GO:0005524">
    <property type="term" value="F:ATP binding"/>
    <property type="evidence" value="ECO:0007669"/>
    <property type="project" value="InterPro"/>
</dbReference>
<comment type="caution">
    <text evidence="2">The sequence shown here is derived from an EMBL/GenBank/DDBJ whole genome shotgun (WGS) entry which is preliminary data.</text>
</comment>